<dbReference type="GO" id="GO:0061709">
    <property type="term" value="P:reticulophagy"/>
    <property type="evidence" value="ECO:0007669"/>
    <property type="project" value="TreeGrafter"/>
</dbReference>
<dbReference type="GO" id="GO:0061723">
    <property type="term" value="P:glycophagy"/>
    <property type="evidence" value="ECO:0007669"/>
    <property type="project" value="TreeGrafter"/>
</dbReference>
<dbReference type="OrthoDB" id="6507050at2759"/>
<comment type="caution">
    <text evidence="12">The sequence shown here is derived from an EMBL/GenBank/DDBJ whole genome shotgun (WGS) entry which is preliminary data.</text>
</comment>
<name>A0A9J6H6R4_HAELO</name>
<dbReference type="OMA" id="NARCEVW"/>
<dbReference type="PANTHER" id="PTHR13190">
    <property type="entry name" value="AUTOPHAGY-RELATED 2, ISOFORM A"/>
    <property type="match status" value="1"/>
</dbReference>
<organism evidence="12 13">
    <name type="scientific">Haemaphysalis longicornis</name>
    <name type="common">Bush tick</name>
    <dbReference type="NCBI Taxonomy" id="44386"/>
    <lineage>
        <taxon>Eukaryota</taxon>
        <taxon>Metazoa</taxon>
        <taxon>Ecdysozoa</taxon>
        <taxon>Arthropoda</taxon>
        <taxon>Chelicerata</taxon>
        <taxon>Arachnida</taxon>
        <taxon>Acari</taxon>
        <taxon>Parasitiformes</taxon>
        <taxon>Ixodida</taxon>
        <taxon>Ixodoidea</taxon>
        <taxon>Ixodidae</taxon>
        <taxon>Haemaphysalinae</taxon>
        <taxon>Haemaphysalis</taxon>
    </lineage>
</organism>
<keyword evidence="13" id="KW-1185">Reference proteome</keyword>
<evidence type="ECO:0000256" key="7">
    <source>
        <dbReference type="ARBA" id="ARBA00023006"/>
    </source>
</evidence>
<dbReference type="GO" id="GO:0006869">
    <property type="term" value="P:lipid transport"/>
    <property type="evidence" value="ECO:0007669"/>
    <property type="project" value="UniProtKB-KW"/>
</dbReference>
<comment type="catalytic activity">
    <reaction evidence="11">
        <text>a 1,2-diacyl-sn-glycero-3-phosphoethanolamine(in) = a 1,2-diacyl-sn-glycero-3-phosphoethanolamine(out)</text>
        <dbReference type="Rhea" id="RHEA:38895"/>
        <dbReference type="ChEBI" id="CHEBI:64612"/>
    </reaction>
</comment>
<evidence type="ECO:0000256" key="4">
    <source>
        <dbReference type="ARBA" id="ARBA00018070"/>
    </source>
</evidence>
<keyword evidence="6" id="KW-0256">Endoplasmic reticulum</keyword>
<evidence type="ECO:0000256" key="10">
    <source>
        <dbReference type="ARBA" id="ARBA00024479"/>
    </source>
</evidence>
<dbReference type="GO" id="GO:0061908">
    <property type="term" value="C:phagophore"/>
    <property type="evidence" value="ECO:0007669"/>
    <property type="project" value="TreeGrafter"/>
</dbReference>
<dbReference type="GO" id="GO:0000045">
    <property type="term" value="P:autophagosome assembly"/>
    <property type="evidence" value="ECO:0007669"/>
    <property type="project" value="TreeGrafter"/>
</dbReference>
<comment type="catalytic activity">
    <reaction evidence="10">
        <text>a 1,2-diacyl-sn-glycero-3-phospho-L-serine(in) = a 1,2-diacyl-sn-glycero-3-phospho-L-serine(out)</text>
        <dbReference type="Rhea" id="RHEA:38663"/>
        <dbReference type="ChEBI" id="CHEBI:57262"/>
    </reaction>
</comment>
<evidence type="ECO:0000256" key="8">
    <source>
        <dbReference type="ARBA" id="ARBA00023055"/>
    </source>
</evidence>
<keyword evidence="8" id="KW-0445">Lipid transport</keyword>
<dbReference type="Proteomes" id="UP000821853">
    <property type="component" value="Unassembled WGS sequence"/>
</dbReference>
<evidence type="ECO:0000256" key="6">
    <source>
        <dbReference type="ARBA" id="ARBA00022824"/>
    </source>
</evidence>
<dbReference type="GO" id="GO:0034727">
    <property type="term" value="P:piecemeal microautophagy of the nucleus"/>
    <property type="evidence" value="ECO:0007669"/>
    <property type="project" value="TreeGrafter"/>
</dbReference>
<keyword evidence="7" id="KW-0072">Autophagy</keyword>
<evidence type="ECO:0000256" key="2">
    <source>
        <dbReference type="ARBA" id="ARBA00004623"/>
    </source>
</evidence>
<dbReference type="VEuPathDB" id="VectorBase:HLOH_047809"/>
<dbReference type="GO" id="GO:0032266">
    <property type="term" value="F:phosphatidylinositol-3-phosphate binding"/>
    <property type="evidence" value="ECO:0007669"/>
    <property type="project" value="TreeGrafter"/>
</dbReference>
<dbReference type="AlphaFoldDB" id="A0A9J6H6R4"/>
<dbReference type="InterPro" id="IPR026849">
    <property type="entry name" value="ATG2"/>
</dbReference>
<evidence type="ECO:0000256" key="3">
    <source>
        <dbReference type="ARBA" id="ARBA00009714"/>
    </source>
</evidence>
<proteinExistence type="inferred from homology"/>
<dbReference type="PANTHER" id="PTHR13190:SF1">
    <property type="entry name" value="AUTOPHAGY-RELATED 2, ISOFORM A"/>
    <property type="match status" value="1"/>
</dbReference>
<protein>
    <recommendedName>
        <fullName evidence="4">Autophagy-related protein 2</fullName>
    </recommendedName>
</protein>
<gene>
    <name evidence="12" type="ORF">HPB48_023347</name>
</gene>
<reference evidence="12 13" key="1">
    <citation type="journal article" date="2020" name="Cell">
        <title>Large-Scale Comparative Analyses of Tick Genomes Elucidate Their Genetic Diversity and Vector Capacities.</title>
        <authorList>
            <consortium name="Tick Genome and Microbiome Consortium (TIGMIC)"/>
            <person name="Jia N."/>
            <person name="Wang J."/>
            <person name="Shi W."/>
            <person name="Du L."/>
            <person name="Sun Y."/>
            <person name="Zhan W."/>
            <person name="Jiang J.F."/>
            <person name="Wang Q."/>
            <person name="Zhang B."/>
            <person name="Ji P."/>
            <person name="Bell-Sakyi L."/>
            <person name="Cui X.M."/>
            <person name="Yuan T.T."/>
            <person name="Jiang B.G."/>
            <person name="Yang W.F."/>
            <person name="Lam T.T."/>
            <person name="Chang Q.C."/>
            <person name="Ding S.J."/>
            <person name="Wang X.J."/>
            <person name="Zhu J.G."/>
            <person name="Ruan X.D."/>
            <person name="Zhao L."/>
            <person name="Wei J.T."/>
            <person name="Ye R.Z."/>
            <person name="Que T.C."/>
            <person name="Du C.H."/>
            <person name="Zhou Y.H."/>
            <person name="Cheng J.X."/>
            <person name="Dai P.F."/>
            <person name="Guo W.B."/>
            <person name="Han X.H."/>
            <person name="Huang E.J."/>
            <person name="Li L.F."/>
            <person name="Wei W."/>
            <person name="Gao Y.C."/>
            <person name="Liu J.Z."/>
            <person name="Shao H.Z."/>
            <person name="Wang X."/>
            <person name="Wang C.C."/>
            <person name="Yang T.C."/>
            <person name="Huo Q.B."/>
            <person name="Li W."/>
            <person name="Chen H.Y."/>
            <person name="Chen S.E."/>
            <person name="Zhou L.G."/>
            <person name="Ni X.B."/>
            <person name="Tian J.H."/>
            <person name="Sheng Y."/>
            <person name="Liu T."/>
            <person name="Pan Y.S."/>
            <person name="Xia L.Y."/>
            <person name="Li J."/>
            <person name="Zhao F."/>
            <person name="Cao W.C."/>
        </authorList>
    </citation>
    <scope>NUCLEOTIDE SEQUENCE [LARGE SCALE GENOMIC DNA]</scope>
    <source>
        <strain evidence="12">HaeL-2018</strain>
    </source>
</reference>
<comment type="subcellular location">
    <subcellularLocation>
        <location evidence="1">Endoplasmic reticulum membrane</location>
        <topology evidence="1">Peripheral membrane protein</topology>
    </subcellularLocation>
    <subcellularLocation>
        <location evidence="2">Preautophagosomal structure membrane</location>
        <topology evidence="2">Peripheral membrane protein</topology>
    </subcellularLocation>
</comment>
<dbReference type="EMBL" id="JABSTR010000353">
    <property type="protein sequence ID" value="KAH9382785.1"/>
    <property type="molecule type" value="Genomic_DNA"/>
</dbReference>
<dbReference type="GO" id="GO:0005789">
    <property type="term" value="C:endoplasmic reticulum membrane"/>
    <property type="evidence" value="ECO:0007669"/>
    <property type="project" value="UniProtKB-SubCell"/>
</dbReference>
<evidence type="ECO:0000313" key="13">
    <source>
        <dbReference type="Proteomes" id="UP000821853"/>
    </source>
</evidence>
<evidence type="ECO:0000313" key="12">
    <source>
        <dbReference type="EMBL" id="KAH9382785.1"/>
    </source>
</evidence>
<dbReference type="GO" id="GO:0000422">
    <property type="term" value="P:autophagy of mitochondrion"/>
    <property type="evidence" value="ECO:0007669"/>
    <property type="project" value="TreeGrafter"/>
</dbReference>
<evidence type="ECO:0000256" key="11">
    <source>
        <dbReference type="ARBA" id="ARBA00024615"/>
    </source>
</evidence>
<dbReference type="GO" id="GO:0043495">
    <property type="term" value="F:protein-membrane adaptor activity"/>
    <property type="evidence" value="ECO:0007669"/>
    <property type="project" value="TreeGrafter"/>
</dbReference>
<dbReference type="GO" id="GO:0034045">
    <property type="term" value="C:phagophore assembly site membrane"/>
    <property type="evidence" value="ECO:0007669"/>
    <property type="project" value="UniProtKB-SubCell"/>
</dbReference>
<comment type="similarity">
    <text evidence="3">Belongs to the ATG2 family.</text>
</comment>
<sequence>MVVGRHALWCTSVLRLCRNTRKFVSIVEANKNARCEVWAILSERRFPAHFRLLCYSVLRRYRPRTPVRGGLNELGEKFNLPIRFVEGFILSIEVAIPWTKPLTDNSVVEIDGLMMTVQPKQRVDDASMFEPMWGSMMSSMQLAEEYLRQEPLDKEDARAPAEPLAGLEQFAQAIETVFSRIKVRLTNTVLRVEHFPSPSSQQGVALELHIKSMDYYDQVSTEAGDIAGETIAQRVHERISLSTKRIILNGSSLYAEEFSLAREASSSLLPRSTAGNDVSPLCPTAAIPQHQKKNSLSGGPQELLAGCAGASPPLVAPSQESSAPEPEPILISQLMGQQEIRLQLKQDESLEGPNVDVDFSLGQLPLFLCPRQVHLLIQLAKGFSCPSERPSLFLAAPRTQLAFLSLSTALRPML</sequence>
<keyword evidence="9" id="KW-0472">Membrane</keyword>
<evidence type="ECO:0000256" key="9">
    <source>
        <dbReference type="ARBA" id="ARBA00023136"/>
    </source>
</evidence>
<evidence type="ECO:0000256" key="1">
    <source>
        <dbReference type="ARBA" id="ARBA00004406"/>
    </source>
</evidence>
<evidence type="ECO:0000256" key="5">
    <source>
        <dbReference type="ARBA" id="ARBA00022448"/>
    </source>
</evidence>
<keyword evidence="5" id="KW-0813">Transport</keyword>
<accession>A0A9J6H6R4</accession>